<organism evidence="3 4">
    <name type="scientific">Anaerococcus lactolyticus ATCC 51172</name>
    <dbReference type="NCBI Taxonomy" id="525254"/>
    <lineage>
        <taxon>Bacteria</taxon>
        <taxon>Bacillati</taxon>
        <taxon>Bacillota</taxon>
        <taxon>Tissierellia</taxon>
        <taxon>Tissierellales</taxon>
        <taxon>Peptoniphilaceae</taxon>
        <taxon>Anaerococcus</taxon>
    </lineage>
</organism>
<name>C2BGE9_9FIRM</name>
<comment type="caution">
    <text evidence="3">The sequence shown here is derived from an EMBL/GenBank/DDBJ whole genome shotgun (WGS) entry which is preliminary data.</text>
</comment>
<protein>
    <submittedName>
        <fullName evidence="3">Oxidoreductase, short chain dehydrogenase/reductase family protein</fullName>
        <ecNumber evidence="3">1.1.1.100</ecNumber>
    </submittedName>
</protein>
<dbReference type="AlphaFoldDB" id="C2BGE9"/>
<dbReference type="Proteomes" id="UP000005984">
    <property type="component" value="Unassembled WGS sequence"/>
</dbReference>
<evidence type="ECO:0000313" key="4">
    <source>
        <dbReference type="Proteomes" id="UP000005984"/>
    </source>
</evidence>
<accession>C2BGE9</accession>
<evidence type="ECO:0000313" key="3">
    <source>
        <dbReference type="EMBL" id="EEI86076.1"/>
    </source>
</evidence>
<dbReference type="PANTHER" id="PTHR42760:SF133">
    <property type="entry name" value="3-OXOACYL-[ACYL-CARRIER-PROTEIN] REDUCTASE"/>
    <property type="match status" value="1"/>
</dbReference>
<dbReference type="eggNOG" id="COG1028">
    <property type="taxonomic scope" value="Bacteria"/>
</dbReference>
<evidence type="ECO:0000256" key="1">
    <source>
        <dbReference type="ARBA" id="ARBA00006484"/>
    </source>
</evidence>
<comment type="similarity">
    <text evidence="1">Belongs to the short-chain dehydrogenases/reductases (SDR) family.</text>
</comment>
<dbReference type="HOGENOM" id="CLU_010194_1_2_9"/>
<dbReference type="InterPro" id="IPR002347">
    <property type="entry name" value="SDR_fam"/>
</dbReference>
<dbReference type="FunFam" id="3.40.50.720:FF:000173">
    <property type="entry name" value="3-oxoacyl-[acyl-carrier protein] reductase"/>
    <property type="match status" value="1"/>
</dbReference>
<dbReference type="Gene3D" id="3.40.50.720">
    <property type="entry name" value="NAD(P)-binding Rossmann-like Domain"/>
    <property type="match status" value="1"/>
</dbReference>
<dbReference type="InterPro" id="IPR036291">
    <property type="entry name" value="NAD(P)-bd_dom_sf"/>
</dbReference>
<dbReference type="EMBL" id="ABYO01000215">
    <property type="protein sequence ID" value="EEI86076.1"/>
    <property type="molecule type" value="Genomic_DNA"/>
</dbReference>
<evidence type="ECO:0000256" key="2">
    <source>
        <dbReference type="ARBA" id="ARBA00023002"/>
    </source>
</evidence>
<sequence>MSRFEGKNVLITGSAHGIGKQIAIDFAKEGANIVILDFNYEEGVKTANEINEYGNAIFIKADVSNYSDILNAKEIVEKKIGKINILVLCAGIAQKAKVNEITIEDWEKVININLTGLFTLSKAFYEDLINSKGSIVYISSGSALSGTGGGVSYPASKAGGEGLMRGLAKEMGPLGVNVNSISPRLIDSGDMMRVNYPTQDSLDNVLKKIPVGRFGLCKDVSNLTLFLADKDNSYIHGQNILLDGGRTIA</sequence>
<dbReference type="RefSeq" id="WP_004829329.1">
    <property type="nucleotide sequence ID" value="NZ_GG666049.1"/>
</dbReference>
<dbReference type="SUPFAM" id="SSF51735">
    <property type="entry name" value="NAD(P)-binding Rossmann-fold domains"/>
    <property type="match status" value="1"/>
</dbReference>
<dbReference type="CDD" id="cd05233">
    <property type="entry name" value="SDR_c"/>
    <property type="match status" value="1"/>
</dbReference>
<dbReference type="EC" id="1.1.1.100" evidence="3"/>
<reference evidence="3 4" key="1">
    <citation type="submission" date="2008-10" db="EMBL/GenBank/DDBJ databases">
        <authorList>
            <person name="Qin X."/>
            <person name="Bachman B."/>
            <person name="Battles P."/>
            <person name="Bell A."/>
            <person name="Bess C."/>
            <person name="Bickham C."/>
            <person name="Chaboub L."/>
            <person name="Chen D."/>
            <person name="Coyle M."/>
            <person name="Deiros D.R."/>
            <person name="Dinh H."/>
            <person name="Forbes L."/>
            <person name="Fowler G."/>
            <person name="Francisco L."/>
            <person name="Fu Q."/>
            <person name="Gubbala S."/>
            <person name="Hale W."/>
            <person name="Han Y."/>
            <person name="Hemphill L."/>
            <person name="Highlander S.K."/>
            <person name="Hirani K."/>
            <person name="Hogues M."/>
            <person name="Jackson L."/>
            <person name="Jakkamsetti A."/>
            <person name="Javaid M."/>
            <person name="Jiang H."/>
            <person name="Korchina V."/>
            <person name="Kovar C."/>
            <person name="Lara F."/>
            <person name="Lee S."/>
            <person name="Mata R."/>
            <person name="Mathew T."/>
            <person name="Moen C."/>
            <person name="Morales K."/>
            <person name="Munidasa M."/>
            <person name="Nazareth L."/>
            <person name="Ngo R."/>
            <person name="Nguyen L."/>
            <person name="Okwuonu G."/>
            <person name="Ongeri F."/>
            <person name="Patil S."/>
            <person name="Petrosino J."/>
            <person name="Pham C."/>
            <person name="Pham P."/>
            <person name="Pu L.-L."/>
            <person name="Puazo M."/>
            <person name="Raj R."/>
            <person name="Reid J."/>
            <person name="Rouhana J."/>
            <person name="Saada N."/>
            <person name="Shang Y."/>
            <person name="Simmons D."/>
            <person name="Thornton R."/>
            <person name="Warren J."/>
            <person name="Weissenberger G."/>
            <person name="Zhang J."/>
            <person name="Zhang L."/>
            <person name="Zhou C."/>
            <person name="Zhu D."/>
            <person name="Muzny D."/>
            <person name="Worley K."/>
            <person name="Gibbs R."/>
        </authorList>
    </citation>
    <scope>NUCLEOTIDE SEQUENCE [LARGE SCALE GENOMIC DNA]</scope>
    <source>
        <strain evidence="3 4">ATCC 51172</strain>
    </source>
</reference>
<gene>
    <name evidence="3" type="primary">fabG2</name>
    <name evidence="3" type="ORF">HMPREF0072_1419</name>
</gene>
<keyword evidence="2 3" id="KW-0560">Oxidoreductase</keyword>
<dbReference type="PANTHER" id="PTHR42760">
    <property type="entry name" value="SHORT-CHAIN DEHYDROGENASES/REDUCTASES FAMILY MEMBER"/>
    <property type="match status" value="1"/>
</dbReference>
<dbReference type="InterPro" id="IPR020904">
    <property type="entry name" value="Sc_DH/Rdtase_CS"/>
</dbReference>
<dbReference type="PROSITE" id="PS00061">
    <property type="entry name" value="ADH_SHORT"/>
    <property type="match status" value="1"/>
</dbReference>
<keyword evidence="4" id="KW-1185">Reference proteome</keyword>
<dbReference type="STRING" id="525254.HMPREF0072_1419"/>
<dbReference type="PRINTS" id="PR00080">
    <property type="entry name" value="SDRFAMILY"/>
</dbReference>
<dbReference type="Pfam" id="PF13561">
    <property type="entry name" value="adh_short_C2"/>
    <property type="match status" value="1"/>
</dbReference>
<dbReference type="GO" id="GO:0004316">
    <property type="term" value="F:3-oxoacyl-[acyl-carrier-protein] reductase (NADPH) activity"/>
    <property type="evidence" value="ECO:0007669"/>
    <property type="project" value="UniProtKB-EC"/>
</dbReference>
<proteinExistence type="inferred from homology"/>
<dbReference type="PRINTS" id="PR00081">
    <property type="entry name" value="GDHRDH"/>
</dbReference>